<dbReference type="InterPro" id="IPR030191">
    <property type="entry name" value="CodB"/>
</dbReference>
<feature type="transmembrane region" description="Helical" evidence="1">
    <location>
        <begin position="515"/>
        <end position="535"/>
    </location>
</feature>
<feature type="transmembrane region" description="Helical" evidence="1">
    <location>
        <begin position="447"/>
        <end position="463"/>
    </location>
</feature>
<comment type="caution">
    <text evidence="2">The sequence shown here is derived from an EMBL/GenBank/DDBJ whole genome shotgun (WGS) entry which is preliminary data.</text>
</comment>
<evidence type="ECO:0000313" key="3">
    <source>
        <dbReference type="Proteomes" id="UP001519295"/>
    </source>
</evidence>
<feature type="transmembrane region" description="Helical" evidence="1">
    <location>
        <begin position="241"/>
        <end position="262"/>
    </location>
</feature>
<dbReference type="RefSeq" id="WP_210031264.1">
    <property type="nucleotide sequence ID" value="NZ_JAGINU010000001.1"/>
</dbReference>
<dbReference type="Gene3D" id="1.10.4160.10">
    <property type="entry name" value="Hydantoin permease"/>
    <property type="match status" value="1"/>
</dbReference>
<reference evidence="2 3" key="1">
    <citation type="submission" date="2021-03" db="EMBL/GenBank/DDBJ databases">
        <title>Sequencing the genomes of 1000 actinobacteria strains.</title>
        <authorList>
            <person name="Klenk H.-P."/>
        </authorList>
    </citation>
    <scope>NUCLEOTIDE SEQUENCE [LARGE SCALE GENOMIC DNA]</scope>
    <source>
        <strain evidence="2 3">DSM 45256</strain>
    </source>
</reference>
<sequence length="579" mass="61780">MAENTVEQVDRQIEGLDAEQLPVGEHELHGPGHFGGLYAAENVAGTEFVFGATFVALGAGVVDVLIGLAIGNLLAVLSFRFITAPIATQTRLSVYTYLDRAAGGLTSKLYNGVNAVVFAVISAAMITVSATALRIIFGFPAQEEAYPTHWGFVVLALAFGAVAVLVAAYGFNALAEFASICGPWLMVMFATGGLVLIPALADSVTGSPTLSSWSEFIEIGGSAVFTGTTPSGEAGITLVGIIGYAWAANSFAHAGLIDMSLLRYAKKSWYGYLSGTGMFLGHYMAWVSAGFMGAAAAAIVSTSIEVIEPGAVAFQALGYAGLVTVVIGGWTTANANLYRSGLAGQGMFPQLSRQKVTLILGAVVVVAALFPFIYRGYLNLVTYIGIVLVPIGGILIAEHYLLPRLGMTTFWARYKGTRNTPALLAWGIPVALAVMTLVLGLVPAYLLFPPVFLLSIPLYIVFARRMGAAERYPEGEAADKLFAERVKVFHTEQAEKAATGGDTTDRRTLTSVLKVVWIVDLVVISAGAVFVLFFSPDFATYLEHRDLFFWIAGTGTVIYFLAAYWRLRRMKSYARRALA</sequence>
<feature type="transmembrane region" description="Helical" evidence="1">
    <location>
        <begin position="423"/>
        <end position="441"/>
    </location>
</feature>
<feature type="transmembrane region" description="Helical" evidence="1">
    <location>
        <begin position="316"/>
        <end position="335"/>
    </location>
</feature>
<evidence type="ECO:0000313" key="2">
    <source>
        <dbReference type="EMBL" id="MBP2369336.1"/>
    </source>
</evidence>
<accession>A0ABS4VZJ1</accession>
<feature type="transmembrane region" description="Helical" evidence="1">
    <location>
        <begin position="149"/>
        <end position="171"/>
    </location>
</feature>
<organism evidence="2 3">
    <name type="scientific">Pseudonocardia parietis</name>
    <dbReference type="NCBI Taxonomy" id="570936"/>
    <lineage>
        <taxon>Bacteria</taxon>
        <taxon>Bacillati</taxon>
        <taxon>Actinomycetota</taxon>
        <taxon>Actinomycetes</taxon>
        <taxon>Pseudonocardiales</taxon>
        <taxon>Pseudonocardiaceae</taxon>
        <taxon>Pseudonocardia</taxon>
    </lineage>
</organism>
<feature type="transmembrane region" description="Helical" evidence="1">
    <location>
        <begin position="48"/>
        <end position="77"/>
    </location>
</feature>
<keyword evidence="1" id="KW-0812">Transmembrane</keyword>
<feature type="transmembrane region" description="Helical" evidence="1">
    <location>
        <begin position="380"/>
        <end position="402"/>
    </location>
</feature>
<dbReference type="PANTHER" id="PTHR30569:SF0">
    <property type="entry name" value="CYTOSINE PERMEASE"/>
    <property type="match status" value="1"/>
</dbReference>
<keyword evidence="1" id="KW-0472">Membrane</keyword>
<feature type="transmembrane region" description="Helical" evidence="1">
    <location>
        <begin position="547"/>
        <end position="567"/>
    </location>
</feature>
<dbReference type="PANTHER" id="PTHR30569">
    <property type="entry name" value="CYTOSINE TRANSPORTER CODB"/>
    <property type="match status" value="1"/>
</dbReference>
<keyword evidence="3" id="KW-1185">Reference proteome</keyword>
<dbReference type="EMBL" id="JAGINU010000001">
    <property type="protein sequence ID" value="MBP2369336.1"/>
    <property type="molecule type" value="Genomic_DNA"/>
</dbReference>
<feature type="transmembrane region" description="Helical" evidence="1">
    <location>
        <begin position="115"/>
        <end position="137"/>
    </location>
</feature>
<protein>
    <submittedName>
        <fullName evidence="2">Purine-cytosine permease-like protein</fullName>
    </submittedName>
</protein>
<proteinExistence type="predicted"/>
<feature type="transmembrane region" description="Helical" evidence="1">
    <location>
        <begin position="356"/>
        <end position="374"/>
    </location>
</feature>
<name>A0ABS4VZJ1_9PSEU</name>
<gene>
    <name evidence="2" type="ORF">JOF36_005032</name>
</gene>
<evidence type="ECO:0000256" key="1">
    <source>
        <dbReference type="SAM" id="Phobius"/>
    </source>
</evidence>
<keyword evidence="1" id="KW-1133">Transmembrane helix</keyword>
<feature type="transmembrane region" description="Helical" evidence="1">
    <location>
        <begin position="183"/>
        <end position="201"/>
    </location>
</feature>
<feature type="transmembrane region" description="Helical" evidence="1">
    <location>
        <begin position="283"/>
        <end position="304"/>
    </location>
</feature>
<dbReference type="Proteomes" id="UP001519295">
    <property type="component" value="Unassembled WGS sequence"/>
</dbReference>